<proteinExistence type="inferred from homology"/>
<accession>A0A1Y3EIS5</accession>
<comment type="catalytic activity">
    <reaction evidence="1 9">
        <text>guanosine(46) in tRNA + S-adenosyl-L-methionine = N(7)-methylguanosine(46) in tRNA + S-adenosyl-L-homocysteine</text>
        <dbReference type="Rhea" id="RHEA:42708"/>
        <dbReference type="Rhea" id="RHEA-COMP:10188"/>
        <dbReference type="Rhea" id="RHEA-COMP:10189"/>
        <dbReference type="ChEBI" id="CHEBI:57856"/>
        <dbReference type="ChEBI" id="CHEBI:59789"/>
        <dbReference type="ChEBI" id="CHEBI:74269"/>
        <dbReference type="ChEBI" id="CHEBI:74480"/>
        <dbReference type="EC" id="2.1.1.33"/>
    </reaction>
</comment>
<keyword evidence="7 9" id="KW-0694">RNA-binding</keyword>
<dbReference type="Gene3D" id="3.40.50.150">
    <property type="entry name" value="Vaccinia Virus protein VP39"/>
    <property type="match status" value="1"/>
</dbReference>
<dbReference type="HAMAP" id="MF_03055">
    <property type="entry name" value="tRNA_methyltr_TrmB_euk"/>
    <property type="match status" value="1"/>
</dbReference>
<dbReference type="UniPathway" id="UPA00989"/>
<feature type="binding site" evidence="9">
    <location>
        <begin position="143"/>
        <end position="144"/>
    </location>
    <ligand>
        <name>S-adenosyl-L-methionine</name>
        <dbReference type="ChEBI" id="CHEBI:59789"/>
    </ligand>
</feature>
<organism evidence="10 11">
    <name type="scientific">Trichinella nativa</name>
    <dbReference type="NCBI Taxonomy" id="6335"/>
    <lineage>
        <taxon>Eukaryota</taxon>
        <taxon>Metazoa</taxon>
        <taxon>Ecdysozoa</taxon>
        <taxon>Nematoda</taxon>
        <taxon>Enoplea</taxon>
        <taxon>Dorylaimia</taxon>
        <taxon>Trichinellida</taxon>
        <taxon>Trichinellidae</taxon>
        <taxon>Trichinella</taxon>
    </lineage>
</organism>
<feature type="active site" evidence="9">
    <location>
        <position position="166"/>
    </location>
</feature>
<feature type="binding site" evidence="9">
    <location>
        <begin position="110"/>
        <end position="111"/>
    </location>
    <ligand>
        <name>S-adenosyl-L-methionine</name>
        <dbReference type="ChEBI" id="CHEBI:59789"/>
    </ligand>
</feature>
<dbReference type="InterPro" id="IPR025763">
    <property type="entry name" value="Trm8_euk"/>
</dbReference>
<evidence type="ECO:0000256" key="8">
    <source>
        <dbReference type="ARBA" id="ARBA00023242"/>
    </source>
</evidence>
<dbReference type="GO" id="GO:0005634">
    <property type="term" value="C:nucleus"/>
    <property type="evidence" value="ECO:0007669"/>
    <property type="project" value="UniProtKB-SubCell"/>
</dbReference>
<dbReference type="PROSITE" id="PS51625">
    <property type="entry name" value="SAM_MT_TRMB"/>
    <property type="match status" value="1"/>
</dbReference>
<feature type="binding site" evidence="9">
    <location>
        <position position="163"/>
    </location>
    <ligand>
        <name>S-adenosyl-L-methionine</name>
        <dbReference type="ChEBI" id="CHEBI:59789"/>
    </ligand>
</feature>
<evidence type="ECO:0000313" key="10">
    <source>
        <dbReference type="EMBL" id="OUC44885.1"/>
    </source>
</evidence>
<dbReference type="GO" id="GO:0000049">
    <property type="term" value="F:tRNA binding"/>
    <property type="evidence" value="ECO:0007669"/>
    <property type="project" value="UniProtKB-UniRule"/>
</dbReference>
<comment type="similarity">
    <text evidence="9">Belongs to the class I-like SAM-binding methyltransferase superfamily. TrmB family.</text>
</comment>
<dbReference type="EMBL" id="LVZM01011461">
    <property type="protein sequence ID" value="OUC44885.1"/>
    <property type="molecule type" value="Genomic_DNA"/>
</dbReference>
<evidence type="ECO:0000256" key="3">
    <source>
        <dbReference type="ARBA" id="ARBA00022603"/>
    </source>
</evidence>
<feature type="binding site" evidence="9">
    <location>
        <position position="87"/>
    </location>
    <ligand>
        <name>S-adenosyl-L-methionine</name>
        <dbReference type="ChEBI" id="CHEBI:59789"/>
    </ligand>
</feature>
<gene>
    <name evidence="10" type="ORF">D917_02126</name>
</gene>
<dbReference type="SUPFAM" id="SSF53335">
    <property type="entry name" value="S-adenosyl-L-methionine-dependent methyltransferases"/>
    <property type="match status" value="1"/>
</dbReference>
<comment type="pathway">
    <text evidence="9">tRNA modification; N(7)-methylguanine-tRNA biosynthesis.</text>
</comment>
<name>A0A1Y3EIS5_9BILA</name>
<keyword evidence="5 9" id="KW-0949">S-adenosyl-L-methionine</keyword>
<dbReference type="Proteomes" id="UP000243006">
    <property type="component" value="Unassembled WGS sequence"/>
</dbReference>
<dbReference type="GO" id="GO:0008176">
    <property type="term" value="F:tRNA (guanine(46)-N7)-methyltransferase activity"/>
    <property type="evidence" value="ECO:0007669"/>
    <property type="project" value="UniProtKB-UniRule"/>
</dbReference>
<protein>
    <recommendedName>
        <fullName evidence="9">tRNA (guanine-N(7)-)-methyltransferase</fullName>
        <ecNumber evidence="9">2.1.1.33</ecNumber>
    </recommendedName>
    <alternativeName>
        <fullName evidence="9">tRNA (guanine(46)-N(7))-methyltransferase</fullName>
    </alternativeName>
    <alternativeName>
        <fullName evidence="9">tRNA(m7G46)-methyltransferase</fullName>
    </alternativeName>
</protein>
<comment type="function">
    <text evidence="9">Catalyzes the formation of N(7)-methylguanine at position 46 (m7G46) in tRNA.</text>
</comment>
<dbReference type="NCBIfam" id="TIGR00091">
    <property type="entry name" value="tRNA (guanosine(46)-N7)-methyltransferase TrmB"/>
    <property type="match status" value="1"/>
</dbReference>
<comment type="caution">
    <text evidence="10">The sequence shown here is derived from an EMBL/GenBank/DDBJ whole genome shotgun (WGS) entry which is preliminary data.</text>
</comment>
<reference evidence="10 11" key="1">
    <citation type="submission" date="2015-04" db="EMBL/GenBank/DDBJ databases">
        <title>Draft genome of the roundworm Trichinella nativa.</title>
        <authorList>
            <person name="Mitreva M."/>
        </authorList>
    </citation>
    <scope>NUCLEOTIDE SEQUENCE [LARGE SCALE GENOMIC DNA]</scope>
    <source>
        <strain evidence="10 11">ISS45</strain>
    </source>
</reference>
<keyword evidence="4 9" id="KW-0808">Transferase</keyword>
<comment type="subcellular location">
    <subcellularLocation>
        <location evidence="9">Nucleus</location>
    </subcellularLocation>
</comment>
<dbReference type="InterPro" id="IPR003358">
    <property type="entry name" value="tRNA_(Gua-N-7)_MeTrfase_Trmb"/>
</dbReference>
<dbReference type="PANTHER" id="PTHR23417">
    <property type="entry name" value="3-DEOXY-D-MANNO-OCTULOSONIC-ACID TRANSFERASE/TRNA GUANINE-N 7 - -METHYLTRANSFERASE"/>
    <property type="match status" value="1"/>
</dbReference>
<keyword evidence="6 9" id="KW-0819">tRNA processing</keyword>
<sequence>MSTDLPSTCEARSMLPQKKHFRQRAHSNPMADHLFDSDLHHNLQHSPTKPEDVRWSDLFDLSSAEKSVAEKSPSDENYPKVEIVDIGCGYGGLLVALSPLFPNTFILGMEIRVKVSNYVIERIKALRSLSPGKYRNIACVRTNAMKSLPLYFKKGQLKKMFFLFPDPHFKRSKQKWRIISNTLLAEYAYFLSIKGIIYLATDVKEYMDWARSHFESFPLFEEMPPERLVLNDPIYPLLLNSTEEARKVERSGGEKFFAAFERIQDPYMKNET</sequence>
<dbReference type="EC" id="2.1.1.33" evidence="9"/>
<evidence type="ECO:0000256" key="7">
    <source>
        <dbReference type="ARBA" id="ARBA00022884"/>
    </source>
</evidence>
<evidence type="ECO:0000256" key="2">
    <source>
        <dbReference type="ARBA" id="ARBA00022555"/>
    </source>
</evidence>
<keyword evidence="8 9" id="KW-0539">Nucleus</keyword>
<dbReference type="InterPro" id="IPR029063">
    <property type="entry name" value="SAM-dependent_MTases_sf"/>
</dbReference>
<dbReference type="PANTHER" id="PTHR23417:SF16">
    <property type="entry name" value="TRNA (GUANINE-N(7)-)-METHYLTRANSFERASE"/>
    <property type="match status" value="1"/>
</dbReference>
<evidence type="ECO:0000313" key="11">
    <source>
        <dbReference type="Proteomes" id="UP000243006"/>
    </source>
</evidence>
<evidence type="ECO:0000256" key="6">
    <source>
        <dbReference type="ARBA" id="ARBA00022694"/>
    </source>
</evidence>
<feature type="binding site" evidence="9">
    <location>
        <begin position="242"/>
        <end position="244"/>
    </location>
    <ligand>
        <name>S-adenosyl-L-methionine</name>
        <dbReference type="ChEBI" id="CHEBI:59789"/>
    </ligand>
</feature>
<dbReference type="GO" id="GO:0043527">
    <property type="term" value="C:tRNA methyltransferase complex"/>
    <property type="evidence" value="ECO:0007669"/>
    <property type="project" value="TreeGrafter"/>
</dbReference>
<evidence type="ECO:0000256" key="1">
    <source>
        <dbReference type="ARBA" id="ARBA00000142"/>
    </source>
</evidence>
<keyword evidence="3 9" id="KW-0489">Methyltransferase</keyword>
<keyword evidence="2 9" id="KW-0820">tRNA-binding</keyword>
<evidence type="ECO:0000256" key="4">
    <source>
        <dbReference type="ARBA" id="ARBA00022679"/>
    </source>
</evidence>
<dbReference type="Pfam" id="PF02390">
    <property type="entry name" value="Methyltransf_4"/>
    <property type="match status" value="1"/>
</dbReference>
<evidence type="ECO:0000256" key="9">
    <source>
        <dbReference type="HAMAP-Rule" id="MF_03055"/>
    </source>
</evidence>
<evidence type="ECO:0000256" key="5">
    <source>
        <dbReference type="ARBA" id="ARBA00022691"/>
    </source>
</evidence>
<dbReference type="AlphaFoldDB" id="A0A1Y3EIS5"/>